<dbReference type="SUPFAM" id="SSF117856">
    <property type="entry name" value="AF0104/ALDC/Ptd012-like"/>
    <property type="match status" value="1"/>
</dbReference>
<accession>A0A3M7PGJ0</accession>
<comment type="caution">
    <text evidence="2">The sequence shown here is derived from an EMBL/GenBank/DDBJ whole genome shotgun (WGS) entry which is preliminary data.</text>
</comment>
<organism evidence="2 3">
    <name type="scientific">Brachionus plicatilis</name>
    <name type="common">Marine rotifer</name>
    <name type="synonym">Brachionus muelleri</name>
    <dbReference type="NCBI Taxonomy" id="10195"/>
    <lineage>
        <taxon>Eukaryota</taxon>
        <taxon>Metazoa</taxon>
        <taxon>Spiralia</taxon>
        <taxon>Gnathifera</taxon>
        <taxon>Rotifera</taxon>
        <taxon>Eurotatoria</taxon>
        <taxon>Monogononta</taxon>
        <taxon>Pseudotrocha</taxon>
        <taxon>Ploima</taxon>
        <taxon>Brachionidae</taxon>
        <taxon>Brachionus</taxon>
    </lineage>
</organism>
<dbReference type="PROSITE" id="PS51742">
    <property type="entry name" value="PPC"/>
    <property type="match status" value="1"/>
</dbReference>
<keyword evidence="3" id="KW-1185">Reference proteome</keyword>
<evidence type="ECO:0000313" key="3">
    <source>
        <dbReference type="Proteomes" id="UP000276133"/>
    </source>
</evidence>
<dbReference type="AlphaFoldDB" id="A0A3M7PGJ0"/>
<dbReference type="Pfam" id="PF03479">
    <property type="entry name" value="PCC"/>
    <property type="match status" value="1"/>
</dbReference>
<dbReference type="STRING" id="10195.A0A3M7PGJ0"/>
<feature type="domain" description="PPC" evidence="1">
    <location>
        <begin position="3"/>
        <end position="139"/>
    </location>
</feature>
<sequence length="142" mass="15676">MSKSNLKVYALRLRPNQDLNQELDNFVKQNGLKSAFIMTCVGSLTKATVRMAFGGQEENEVKVYQEHMEIVSLVGTLSCIGGHHLHISLSTKNGQVLGGHVFGEMNVFTTAEIVIGECEDLAFKREFDPASGFDELVVCPRN</sequence>
<dbReference type="EMBL" id="REGN01011159">
    <property type="protein sequence ID" value="RMZ97807.1"/>
    <property type="molecule type" value="Genomic_DNA"/>
</dbReference>
<dbReference type="Gene3D" id="3.30.1330.80">
    <property type="entry name" value="Hypothetical protein, similar to alpha- acetolactate decarboxylase, domain 2"/>
    <property type="match status" value="1"/>
</dbReference>
<dbReference type="PANTHER" id="PTHR34988:SF1">
    <property type="entry name" value="DNA-BINDING PROTEIN"/>
    <property type="match status" value="1"/>
</dbReference>
<dbReference type="Proteomes" id="UP000276133">
    <property type="component" value="Unassembled WGS sequence"/>
</dbReference>
<protein>
    <submittedName>
        <fullName evidence="2">Bifunctional-like</fullName>
    </submittedName>
</protein>
<name>A0A3M7PGJ0_BRAPC</name>
<dbReference type="OrthoDB" id="2156856at2759"/>
<dbReference type="CDD" id="cd11378">
    <property type="entry name" value="DUF296"/>
    <property type="match status" value="1"/>
</dbReference>
<evidence type="ECO:0000313" key="2">
    <source>
        <dbReference type="EMBL" id="RMZ97807.1"/>
    </source>
</evidence>
<proteinExistence type="predicted"/>
<gene>
    <name evidence="2" type="ORF">BpHYR1_029749</name>
</gene>
<evidence type="ECO:0000259" key="1">
    <source>
        <dbReference type="PROSITE" id="PS51742"/>
    </source>
</evidence>
<dbReference type="InterPro" id="IPR005175">
    <property type="entry name" value="PPC_dom"/>
</dbReference>
<dbReference type="PANTHER" id="PTHR34988">
    <property type="entry name" value="PROTEIN, PUTATIVE-RELATED"/>
    <property type="match status" value="1"/>
</dbReference>
<reference evidence="2 3" key="1">
    <citation type="journal article" date="2018" name="Sci. Rep.">
        <title>Genomic signatures of local adaptation to the degree of environmental predictability in rotifers.</title>
        <authorList>
            <person name="Franch-Gras L."/>
            <person name="Hahn C."/>
            <person name="Garcia-Roger E.M."/>
            <person name="Carmona M.J."/>
            <person name="Serra M."/>
            <person name="Gomez A."/>
        </authorList>
    </citation>
    <scope>NUCLEOTIDE SEQUENCE [LARGE SCALE GENOMIC DNA]</scope>
    <source>
        <strain evidence="2">HYR1</strain>
    </source>
</reference>